<dbReference type="SUPFAM" id="SSF51735">
    <property type="entry name" value="NAD(P)-binding Rossmann-fold domains"/>
    <property type="match status" value="1"/>
</dbReference>
<dbReference type="PROSITE" id="PS00061">
    <property type="entry name" value="ADH_SHORT"/>
    <property type="match status" value="1"/>
</dbReference>
<dbReference type="PRINTS" id="PR00080">
    <property type="entry name" value="SDRFAMILY"/>
</dbReference>
<dbReference type="InterPro" id="IPR002347">
    <property type="entry name" value="SDR_fam"/>
</dbReference>
<dbReference type="PRINTS" id="PR00081">
    <property type="entry name" value="GDHRDH"/>
</dbReference>
<keyword evidence="4" id="KW-1185">Reference proteome</keyword>
<evidence type="ECO:0000313" key="3">
    <source>
        <dbReference type="EMBL" id="GAA2245095.1"/>
    </source>
</evidence>
<dbReference type="InterPro" id="IPR057326">
    <property type="entry name" value="KR_dom"/>
</dbReference>
<dbReference type="InterPro" id="IPR036291">
    <property type="entry name" value="NAD(P)-bd_dom_sf"/>
</dbReference>
<dbReference type="SMART" id="SM00822">
    <property type="entry name" value="PKS_KR"/>
    <property type="match status" value="1"/>
</dbReference>
<comment type="similarity">
    <text evidence="1">Belongs to the short-chain dehydrogenases/reductases (SDR) family.</text>
</comment>
<dbReference type="Pfam" id="PF13561">
    <property type="entry name" value="adh_short_C2"/>
    <property type="match status" value="1"/>
</dbReference>
<dbReference type="Gene3D" id="3.40.50.720">
    <property type="entry name" value="NAD(P)-binding Rossmann-like Domain"/>
    <property type="match status" value="1"/>
</dbReference>
<dbReference type="EMBL" id="BAAAQY010000011">
    <property type="protein sequence ID" value="GAA2245095.1"/>
    <property type="molecule type" value="Genomic_DNA"/>
</dbReference>
<dbReference type="PANTHER" id="PTHR42760">
    <property type="entry name" value="SHORT-CHAIN DEHYDROGENASES/REDUCTASES FAMILY MEMBER"/>
    <property type="match status" value="1"/>
</dbReference>
<evidence type="ECO:0000313" key="4">
    <source>
        <dbReference type="Proteomes" id="UP001500929"/>
    </source>
</evidence>
<dbReference type="InterPro" id="IPR020904">
    <property type="entry name" value="Sc_DH/Rdtase_CS"/>
</dbReference>
<dbReference type="CDD" id="cd05233">
    <property type="entry name" value="SDR_c"/>
    <property type="match status" value="1"/>
</dbReference>
<protein>
    <submittedName>
        <fullName evidence="3">SDR family NAD(P)-dependent oxidoreductase</fullName>
    </submittedName>
</protein>
<sequence length="233" mass="24174">MSEAHPPVAVVTGGATGIGRAVGELLVSRGWQVRAIGLDSDSDLPEGISFVRADVSDPDALRTAVEDLGPVSALVTAAAVLRDDEWLPASFDRVLEINVTGVLAVAELLRSRLADAGGAIVNFASMWSYFGSIGAPAYAASKGAIVALTRSQAVAYAAEGIRVNAVAPGWIETPMSRRARNDAERYSRITTRIPLARWGTAAEVAAAIGFLVSTEASYVTGSVLDVDGGYSIG</sequence>
<reference evidence="4" key="1">
    <citation type="journal article" date="2019" name="Int. J. Syst. Evol. Microbiol.">
        <title>The Global Catalogue of Microorganisms (GCM) 10K type strain sequencing project: providing services to taxonomists for standard genome sequencing and annotation.</title>
        <authorList>
            <consortium name="The Broad Institute Genomics Platform"/>
            <consortium name="The Broad Institute Genome Sequencing Center for Infectious Disease"/>
            <person name="Wu L."/>
            <person name="Ma J."/>
        </authorList>
    </citation>
    <scope>NUCLEOTIDE SEQUENCE [LARGE SCALE GENOMIC DNA]</scope>
    <source>
        <strain evidence="4">JCM 16117</strain>
    </source>
</reference>
<comment type="caution">
    <text evidence="3">The sequence shown here is derived from an EMBL/GenBank/DDBJ whole genome shotgun (WGS) entry which is preliminary data.</text>
</comment>
<accession>A0ABP5QV98</accession>
<proteinExistence type="inferred from homology"/>
<organism evidence="3 4">
    <name type="scientific">Herbiconiux moechotypicola</name>
    <dbReference type="NCBI Taxonomy" id="637393"/>
    <lineage>
        <taxon>Bacteria</taxon>
        <taxon>Bacillati</taxon>
        <taxon>Actinomycetota</taxon>
        <taxon>Actinomycetes</taxon>
        <taxon>Micrococcales</taxon>
        <taxon>Microbacteriaceae</taxon>
        <taxon>Herbiconiux</taxon>
    </lineage>
</organism>
<dbReference type="Proteomes" id="UP001500929">
    <property type="component" value="Unassembled WGS sequence"/>
</dbReference>
<feature type="domain" description="Ketoreductase" evidence="2">
    <location>
        <begin position="7"/>
        <end position="173"/>
    </location>
</feature>
<name>A0ABP5QV98_9MICO</name>
<evidence type="ECO:0000256" key="1">
    <source>
        <dbReference type="ARBA" id="ARBA00006484"/>
    </source>
</evidence>
<gene>
    <name evidence="3" type="ORF">GCM10009851_32930</name>
</gene>
<dbReference type="PANTHER" id="PTHR42760:SF40">
    <property type="entry name" value="3-OXOACYL-[ACYL-CARRIER-PROTEIN] REDUCTASE, CHLOROPLASTIC"/>
    <property type="match status" value="1"/>
</dbReference>
<evidence type="ECO:0000259" key="2">
    <source>
        <dbReference type="SMART" id="SM00822"/>
    </source>
</evidence>